<dbReference type="InterPro" id="IPR036881">
    <property type="entry name" value="Glyco_hydro_3_C_sf"/>
</dbReference>
<organism evidence="4 5">
    <name type="scientific">Brassica carinata</name>
    <name type="common">Ethiopian mustard</name>
    <name type="synonym">Abyssinian cabbage</name>
    <dbReference type="NCBI Taxonomy" id="52824"/>
    <lineage>
        <taxon>Eukaryota</taxon>
        <taxon>Viridiplantae</taxon>
        <taxon>Streptophyta</taxon>
        <taxon>Embryophyta</taxon>
        <taxon>Tracheophyta</taxon>
        <taxon>Spermatophyta</taxon>
        <taxon>Magnoliopsida</taxon>
        <taxon>eudicotyledons</taxon>
        <taxon>Gunneridae</taxon>
        <taxon>Pentapetalae</taxon>
        <taxon>rosids</taxon>
        <taxon>malvids</taxon>
        <taxon>Brassicales</taxon>
        <taxon>Brassicaceae</taxon>
        <taxon>Brassiceae</taxon>
        <taxon>Brassica</taxon>
    </lineage>
</organism>
<protein>
    <recommendedName>
        <fullName evidence="3">Glycoside hydrolase family 3 C-terminal domain-containing protein</fullName>
    </recommendedName>
</protein>
<gene>
    <name evidence="4" type="ORF">Bca52824_023529</name>
</gene>
<evidence type="ECO:0000313" key="5">
    <source>
        <dbReference type="Proteomes" id="UP000886595"/>
    </source>
</evidence>
<comment type="caution">
    <text evidence="4">The sequence shown here is derived from an EMBL/GenBank/DDBJ whole genome shotgun (WGS) entry which is preliminary data.</text>
</comment>
<name>A0A8X7VIQ0_BRACI</name>
<dbReference type="PANTHER" id="PTHR30620">
    <property type="entry name" value="PERIPLASMIC BETA-GLUCOSIDASE-RELATED"/>
    <property type="match status" value="1"/>
</dbReference>
<evidence type="ECO:0000256" key="1">
    <source>
        <dbReference type="ARBA" id="ARBA00022801"/>
    </source>
</evidence>
<dbReference type="Proteomes" id="UP000886595">
    <property type="component" value="Unassembled WGS sequence"/>
</dbReference>
<dbReference type="InterPro" id="IPR051915">
    <property type="entry name" value="Cellulose_Degrad_GH3"/>
</dbReference>
<dbReference type="GO" id="GO:0008422">
    <property type="term" value="F:beta-glucosidase activity"/>
    <property type="evidence" value="ECO:0007669"/>
    <property type="project" value="TreeGrafter"/>
</dbReference>
<evidence type="ECO:0000256" key="2">
    <source>
        <dbReference type="ARBA" id="ARBA00023295"/>
    </source>
</evidence>
<dbReference type="AlphaFoldDB" id="A0A8X7VIQ0"/>
<sequence length="255" mass="27760">MQTILATSAGMDKGMNHSCSESPNSNDLVLRTPTVLEPTVLEKTEAVISAWLPGSEGQGMADVIFGDYDFEGKLPFGCAVLVFVGQCSHNLEAWELQQQRFSHGMRTMGGNKKKELVPIGNLHKYLSNSNDQEAVVSCVELRSSVPSSKMAGLTSLAPVAAGSTTKAGTLICTTYTCVFALIAGNLYLNSTTVTQFYFDPSIAATKAFSIGMYHVYVKFHEQQGVTNKSYRQLERRTSAIVTYEYHGLRSYGPNA</sequence>
<evidence type="ECO:0000259" key="3">
    <source>
        <dbReference type="Pfam" id="PF01915"/>
    </source>
</evidence>
<feature type="domain" description="Glycoside hydrolase family 3 C-terminal" evidence="3">
    <location>
        <begin position="31"/>
        <end position="78"/>
    </location>
</feature>
<keyword evidence="2" id="KW-0326">Glycosidase</keyword>
<accession>A0A8X7VIQ0</accession>
<dbReference type="EMBL" id="JAAMPC010000005">
    <property type="protein sequence ID" value="KAG2311972.1"/>
    <property type="molecule type" value="Genomic_DNA"/>
</dbReference>
<evidence type="ECO:0000313" key="4">
    <source>
        <dbReference type="EMBL" id="KAG2311972.1"/>
    </source>
</evidence>
<dbReference type="GO" id="GO:0009251">
    <property type="term" value="P:glucan catabolic process"/>
    <property type="evidence" value="ECO:0007669"/>
    <property type="project" value="TreeGrafter"/>
</dbReference>
<dbReference type="PANTHER" id="PTHR30620:SF87">
    <property type="entry name" value="BETA-GLUCOSIDASE"/>
    <property type="match status" value="1"/>
</dbReference>
<keyword evidence="1" id="KW-0378">Hydrolase</keyword>
<keyword evidence="5" id="KW-1185">Reference proteome</keyword>
<dbReference type="InterPro" id="IPR002772">
    <property type="entry name" value="Glyco_hydro_3_C"/>
</dbReference>
<dbReference type="SUPFAM" id="SSF52279">
    <property type="entry name" value="Beta-D-glucan exohydrolase, C-terminal domain"/>
    <property type="match status" value="1"/>
</dbReference>
<reference evidence="4 5" key="1">
    <citation type="submission" date="2020-02" db="EMBL/GenBank/DDBJ databases">
        <authorList>
            <person name="Ma Q."/>
            <person name="Huang Y."/>
            <person name="Song X."/>
            <person name="Pei D."/>
        </authorList>
    </citation>
    <scope>NUCLEOTIDE SEQUENCE [LARGE SCALE GENOMIC DNA]</scope>
    <source>
        <strain evidence="4">Sxm20200214</strain>
        <tissue evidence="4">Leaf</tissue>
    </source>
</reference>
<proteinExistence type="predicted"/>
<dbReference type="Pfam" id="PF01915">
    <property type="entry name" value="Glyco_hydro_3_C"/>
    <property type="match status" value="1"/>
</dbReference>
<dbReference type="Gene3D" id="3.40.50.1700">
    <property type="entry name" value="Glycoside hydrolase family 3 C-terminal domain"/>
    <property type="match status" value="1"/>
</dbReference>
<dbReference type="OrthoDB" id="416222at2759"/>